<accession>A0A4Q7JFN0</accession>
<evidence type="ECO:0000313" key="3">
    <source>
        <dbReference type="EMBL" id="RZQ66032.1"/>
    </source>
</evidence>
<protein>
    <submittedName>
        <fullName evidence="3">Transcription initiation protein</fullName>
    </submittedName>
</protein>
<dbReference type="RefSeq" id="WP_130473601.1">
    <property type="nucleotide sequence ID" value="NZ_SFCC01000001.1"/>
</dbReference>
<dbReference type="InterPro" id="IPR011008">
    <property type="entry name" value="Dimeric_a/b-barrel"/>
</dbReference>
<comment type="caution">
    <text evidence="3">The sequence shown here is derived from an EMBL/GenBank/DDBJ whole genome shotgun (WGS) entry which is preliminary data.</text>
</comment>
<dbReference type="PANTHER" id="PTHR35174:SF3">
    <property type="entry name" value="BLL7171 PROTEIN"/>
    <property type="match status" value="1"/>
</dbReference>
<dbReference type="OrthoDB" id="668782at2"/>
<dbReference type="EMBL" id="SFCC01000001">
    <property type="protein sequence ID" value="RZQ66032.1"/>
    <property type="molecule type" value="Genomic_DNA"/>
</dbReference>
<evidence type="ECO:0000256" key="1">
    <source>
        <dbReference type="ARBA" id="ARBA00007689"/>
    </source>
</evidence>
<evidence type="ECO:0000313" key="4">
    <source>
        <dbReference type="Proteomes" id="UP000292003"/>
    </source>
</evidence>
<reference evidence="3 4" key="1">
    <citation type="submission" date="2019-02" db="EMBL/GenBank/DDBJ databases">
        <title>Draft genome sequence of Amycolatopsis sp. 8-3EHSu isolated from roots of Suaeda maritima.</title>
        <authorList>
            <person name="Duangmal K."/>
            <person name="Chantavorakit T."/>
        </authorList>
    </citation>
    <scope>NUCLEOTIDE SEQUENCE [LARGE SCALE GENOMIC DNA]</scope>
    <source>
        <strain evidence="3 4">8-3EHSu</strain>
    </source>
</reference>
<dbReference type="AlphaFoldDB" id="A0A4Q7JFN0"/>
<organism evidence="3 4">
    <name type="scientific">Amycolatopsis suaedae</name>
    <dbReference type="NCBI Taxonomy" id="2510978"/>
    <lineage>
        <taxon>Bacteria</taxon>
        <taxon>Bacillati</taxon>
        <taxon>Actinomycetota</taxon>
        <taxon>Actinomycetes</taxon>
        <taxon>Pseudonocardiales</taxon>
        <taxon>Pseudonocardiaceae</taxon>
        <taxon>Amycolatopsis</taxon>
    </lineage>
</organism>
<sequence length="113" mass="12238">MRYVLLIGGEDTGEVESSADICHAEDAMAWAEEMTRRGVLIEGAVLRPADEATTVRVREDSVLLTDGPFAETKEQIGGVCVIEADDLDDAIRIAARHPVAGFGMIEVRPLWLG</sequence>
<dbReference type="PANTHER" id="PTHR35174">
    <property type="entry name" value="BLL7171 PROTEIN-RELATED"/>
    <property type="match status" value="1"/>
</dbReference>
<comment type="similarity">
    <text evidence="1">Belongs to the YciI family.</text>
</comment>
<name>A0A4Q7JFN0_9PSEU</name>
<dbReference type="InterPro" id="IPR005545">
    <property type="entry name" value="YCII"/>
</dbReference>
<dbReference type="Proteomes" id="UP000292003">
    <property type="component" value="Unassembled WGS sequence"/>
</dbReference>
<proteinExistence type="inferred from homology"/>
<keyword evidence="4" id="KW-1185">Reference proteome</keyword>
<dbReference type="Pfam" id="PF03795">
    <property type="entry name" value="YCII"/>
    <property type="match status" value="1"/>
</dbReference>
<dbReference type="Gene3D" id="3.30.70.1060">
    <property type="entry name" value="Dimeric alpha+beta barrel"/>
    <property type="match status" value="1"/>
</dbReference>
<evidence type="ECO:0000259" key="2">
    <source>
        <dbReference type="Pfam" id="PF03795"/>
    </source>
</evidence>
<feature type="domain" description="YCII-related" evidence="2">
    <location>
        <begin position="1"/>
        <end position="111"/>
    </location>
</feature>
<dbReference type="SUPFAM" id="SSF54909">
    <property type="entry name" value="Dimeric alpha+beta barrel"/>
    <property type="match status" value="1"/>
</dbReference>
<gene>
    <name evidence="3" type="ORF">EWH70_02930</name>
</gene>